<feature type="domain" description="DUF4143" evidence="2">
    <location>
        <begin position="83"/>
        <end position="230"/>
    </location>
</feature>
<gene>
    <name evidence="3" type="ORF">HF861_03385</name>
</gene>
<evidence type="ECO:0000259" key="2">
    <source>
        <dbReference type="Pfam" id="PF13635"/>
    </source>
</evidence>
<keyword evidence="3" id="KW-0067">ATP-binding</keyword>
<dbReference type="GO" id="GO:0005524">
    <property type="term" value="F:ATP binding"/>
    <property type="evidence" value="ECO:0007669"/>
    <property type="project" value="UniProtKB-KW"/>
</dbReference>
<organism evidence="3 4">
    <name type="scientific">Faecalicoccus pleomorphus</name>
    <dbReference type="NCBI Taxonomy" id="1323"/>
    <lineage>
        <taxon>Bacteria</taxon>
        <taxon>Bacillati</taxon>
        <taxon>Bacillota</taxon>
        <taxon>Erysipelotrichia</taxon>
        <taxon>Erysipelotrichales</taxon>
        <taxon>Erysipelotrichaceae</taxon>
        <taxon>Faecalicoccus</taxon>
    </lineage>
</organism>
<dbReference type="AlphaFoldDB" id="A0A7X9NGS5"/>
<dbReference type="PANTHER" id="PTHR33295">
    <property type="entry name" value="ATPASE"/>
    <property type="match status" value="1"/>
</dbReference>
<dbReference type="Pfam" id="PF13635">
    <property type="entry name" value="DUF4143"/>
    <property type="match status" value="1"/>
</dbReference>
<name>A0A7X9NGS5_9FIRM</name>
<dbReference type="Proteomes" id="UP000540014">
    <property type="component" value="Unassembled WGS sequence"/>
</dbReference>
<accession>A0A7X9NGS5</accession>
<evidence type="ECO:0000259" key="1">
    <source>
        <dbReference type="Pfam" id="PF13173"/>
    </source>
</evidence>
<dbReference type="EMBL" id="JABAFR010000006">
    <property type="protein sequence ID" value="NME43925.1"/>
    <property type="molecule type" value="Genomic_DNA"/>
</dbReference>
<dbReference type="Pfam" id="PF13173">
    <property type="entry name" value="AAA_14"/>
    <property type="match status" value="1"/>
</dbReference>
<comment type="caution">
    <text evidence="3">The sequence shown here is derived from an EMBL/GenBank/DDBJ whole genome shotgun (WGS) entry which is preliminary data.</text>
</comment>
<sequence>MTGSNSRLLSDEISSVLSGRYVSFSVYPLNYREFILLTGKDGQEENSLKDFIYWGGLPNRVQFTDETNIKDYLHAVFDSIIVRDVIERTGVRDITLFNTILQYLIDTTGREFSAQHVLNALAKEGRDISSSVLYKYIDALCKALIIQKVYRYDVHGKAILQTRSKYYVTDLGIAHIKNHDFFINNAFSLENVVYNELKSRGYQVYTGKTKKGEVDFFCEKDRQICYIQVAYLLSNERVVEREFGAFDAIEDNYPKYVISMDTMNFSRNGIYHMNLLDFLQGKPV</sequence>
<protein>
    <submittedName>
        <fullName evidence="3">ATP-binding protein</fullName>
    </submittedName>
</protein>
<proteinExistence type="predicted"/>
<reference evidence="3 4" key="1">
    <citation type="submission" date="2020-04" db="EMBL/GenBank/DDBJ databases">
        <authorList>
            <person name="Hitch T.C.A."/>
            <person name="Wylensek D."/>
            <person name="Clavel T."/>
        </authorList>
    </citation>
    <scope>NUCLEOTIDE SEQUENCE [LARGE SCALE GENOMIC DNA]</scope>
    <source>
        <strain evidence="3 4">BSM-383-APC-22F</strain>
    </source>
</reference>
<evidence type="ECO:0000313" key="4">
    <source>
        <dbReference type="Proteomes" id="UP000540014"/>
    </source>
</evidence>
<evidence type="ECO:0000313" key="3">
    <source>
        <dbReference type="EMBL" id="NME43925.1"/>
    </source>
</evidence>
<keyword evidence="3" id="KW-0547">Nucleotide-binding</keyword>
<dbReference type="PANTHER" id="PTHR33295:SF20">
    <property type="entry name" value="ATPASE"/>
    <property type="match status" value="1"/>
</dbReference>
<dbReference type="InterPro" id="IPR041682">
    <property type="entry name" value="AAA_14"/>
</dbReference>
<dbReference type="InterPro" id="IPR025420">
    <property type="entry name" value="DUF4143"/>
</dbReference>
<feature type="domain" description="AAA" evidence="1">
    <location>
        <begin position="1"/>
        <end position="34"/>
    </location>
</feature>